<dbReference type="Gene3D" id="3.80.10.10">
    <property type="entry name" value="Ribonuclease Inhibitor"/>
    <property type="match status" value="1"/>
</dbReference>
<evidence type="ECO:0000256" key="18">
    <source>
        <dbReference type="ARBA" id="ARBA00047610"/>
    </source>
</evidence>
<accession>A0A8S4GGS8</accession>
<dbReference type="FunFam" id="2.60.40.10:FF:000189">
    <property type="entry name" value="Neogenin isoform 3"/>
    <property type="match status" value="1"/>
</dbReference>
<keyword evidence="15" id="KW-0325">Glycoprotein</keyword>
<protein>
    <submittedName>
        <fullName evidence="26">(diamondback moth) hypothetical protein</fullName>
    </submittedName>
</protein>
<dbReference type="SUPFAM" id="SSF48726">
    <property type="entry name" value="Immunoglobulin"/>
    <property type="match status" value="4"/>
</dbReference>
<dbReference type="Gene3D" id="1.10.640.10">
    <property type="entry name" value="Haem peroxidase domain superfamily, animal type"/>
    <property type="match status" value="1"/>
</dbReference>
<keyword evidence="14" id="KW-1015">Disulfide bond</keyword>
<evidence type="ECO:0000256" key="8">
    <source>
        <dbReference type="ARBA" id="ARBA00022723"/>
    </source>
</evidence>
<comment type="catalytic activity">
    <reaction evidence="17">
        <text>bromide + H2O2 = hypobromite + H2O</text>
        <dbReference type="Rhea" id="RHEA:66016"/>
        <dbReference type="ChEBI" id="CHEBI:15377"/>
        <dbReference type="ChEBI" id="CHEBI:15858"/>
        <dbReference type="ChEBI" id="CHEBI:16240"/>
        <dbReference type="ChEBI" id="CHEBI:29250"/>
    </reaction>
    <physiologicalReaction direction="left-to-right" evidence="17">
        <dbReference type="Rhea" id="RHEA:66017"/>
    </physiologicalReaction>
</comment>
<gene>
    <name evidence="26" type="ORF">PLXY2_LOCUS16347</name>
</gene>
<comment type="similarity">
    <text evidence="3">Belongs to the immunoglobulin superfamily. DCC family.</text>
</comment>
<dbReference type="GO" id="GO:0071944">
    <property type="term" value="C:cell periphery"/>
    <property type="evidence" value="ECO:0007669"/>
    <property type="project" value="UniProtKB-ARBA"/>
</dbReference>
<feature type="domain" description="Ig-like" evidence="25">
    <location>
        <begin position="323"/>
        <end position="408"/>
    </location>
</feature>
<comment type="similarity">
    <text evidence="22">Belongs to the peroxidase family. XPO subfamily.</text>
</comment>
<keyword evidence="12" id="KW-0560">Oxidoreductase</keyword>
<dbReference type="PROSITE" id="PS50835">
    <property type="entry name" value="IG_LIKE"/>
    <property type="match status" value="4"/>
</dbReference>
<dbReference type="Pfam" id="PF03098">
    <property type="entry name" value="An_peroxidase"/>
    <property type="match status" value="1"/>
</dbReference>
<dbReference type="GO" id="GO:0046872">
    <property type="term" value="F:metal ion binding"/>
    <property type="evidence" value="ECO:0007669"/>
    <property type="project" value="UniProtKB-KW"/>
</dbReference>
<evidence type="ECO:0000256" key="3">
    <source>
        <dbReference type="ARBA" id="ARBA00009588"/>
    </source>
</evidence>
<evidence type="ECO:0000256" key="15">
    <source>
        <dbReference type="ARBA" id="ARBA00023180"/>
    </source>
</evidence>
<dbReference type="InterPro" id="IPR034824">
    <property type="entry name" value="Peroxidasin_peroxidase"/>
</dbReference>
<comment type="catalytic activity">
    <reaction evidence="20">
        <text>L-tyrosyl-[protein] + bromide + H2O2 + H(+) = 3-bromo-L-tyrosyl-[protein] + 2 H2O</text>
        <dbReference type="Rhea" id="RHEA:69360"/>
        <dbReference type="Rhea" id="RHEA-COMP:10136"/>
        <dbReference type="Rhea" id="RHEA-COMP:17686"/>
        <dbReference type="ChEBI" id="CHEBI:15377"/>
        <dbReference type="ChEBI" id="CHEBI:15378"/>
        <dbReference type="ChEBI" id="CHEBI:15858"/>
        <dbReference type="ChEBI" id="CHEBI:16240"/>
        <dbReference type="ChEBI" id="CHEBI:46858"/>
        <dbReference type="ChEBI" id="CHEBI:183512"/>
    </reaction>
    <physiologicalReaction direction="left-to-right" evidence="20">
        <dbReference type="Rhea" id="RHEA:69361"/>
    </physiologicalReaction>
</comment>
<dbReference type="SMART" id="SM00408">
    <property type="entry name" value="IGc2"/>
    <property type="match status" value="4"/>
</dbReference>
<keyword evidence="11" id="KW-0106">Calcium</keyword>
<dbReference type="Gene3D" id="2.60.40.10">
    <property type="entry name" value="Immunoglobulins"/>
    <property type="match status" value="4"/>
</dbReference>
<comment type="catalytic activity">
    <reaction evidence="21">
        <text>hypobromite + L-tyrosyl-[protein] + H(+) = 3-bromo-L-tyrosyl-[protein] + H2O</text>
        <dbReference type="Rhea" id="RHEA:69356"/>
        <dbReference type="Rhea" id="RHEA-COMP:10136"/>
        <dbReference type="Rhea" id="RHEA-COMP:17686"/>
        <dbReference type="ChEBI" id="CHEBI:15377"/>
        <dbReference type="ChEBI" id="CHEBI:15378"/>
        <dbReference type="ChEBI" id="CHEBI:29250"/>
        <dbReference type="ChEBI" id="CHEBI:46858"/>
        <dbReference type="ChEBI" id="CHEBI:183512"/>
    </reaction>
    <physiologicalReaction direction="left-to-right" evidence="21">
        <dbReference type="Rhea" id="RHEA:69357"/>
    </physiologicalReaction>
</comment>
<sequence length="1314" mass="147322">MRVLTPLVCFLILGSVSSLPQKYCPPKCECDKKIVRCLNQGLLAVPKVAKDVLTLDVRFNRISSLPPGVFSHIAPLRSLLLNDNQLTALRTGAFRGLGSLVYLYLYRNHIRHIDEDVFDGLPHLKQLYLHVNEIKHISPATFHNLPMLDRLYLHHNLLESLPSGSFPGRRLRALRLDGNALVCDCALLWLLQLAQTGLRLDATCHAPEAVAGAALASIELKDFHCREPEIMAEPQDVIVKYGEDAMFTCMVAGEPEPEIVWLHDSAEISLQSQRYEVMGNGSLMVHGAEQADLGYFECVARNPVGRARSKPAKMMVVSNGDKPILVAVPSESKVKAGESVMFDCKAIGNPVPHLSWHFNGERLLLNERTSLKKNGSLYIENVETADAGQYTCRAENIHGEASASAKLEVLMAPVFTVTPTDQTVVFGDRIEISCKAEGIPQPEIQWYRHTSELLASDNIILRNYNQNLTILEVSYDDSGLYHCRATNSEGFKEVTAELVVNEVAIIKPHIILKPTDTEAYKETTVQLFCEIESEPAATVEWRKDGTRFYEEDSSIRDNRIYITNIGNLIINNLTLADAGTYECSAFNEYGRDTASIFLTVKNKRIPSDEYVNMALTEAARDVDQAIARTIEHLFHNNSGNVGVHDLFKISKYPNAPARDIARAAEIYERTLSKVKTYIESGLKANATAPFDYQNLLSTKHLDVIARLSGCTAHREQKNCSDLSYHNHYRSIDGSCNNFAHPMWGSSLTGFRRILPPIYENGFSEPVGWNKDILYNSYKLPSARLVSTKIITTKEITEDVEITHMTMQWGQWLDHDLDHQLPSVSSQTWDGVDCKKTCDYAAPCFPIDVPPNDPRVTNRRCIDFVRTSSVCGSGMTSVLFGSLQPREQINQLTSFIDASQVYGFERIVAEDLRDMTPNEGLLRVGASFPGKKPLLPTIGVNGMDCRINRDVDTSNRNCFVAGDIRANEQIGLAAMHTIFVREHNRIASILKTLNPDWHGNKTYQQARSIVGAQMQFITYEQWLPLVIGPEGYEKLGKYKGYDSNLNPSISNVFSTAALRFGHSMINPVLHRYDENFEPIPQGHLQLRHAFFAPYRLIDEGGVDPLFRGMFTTPAKLKTPTQNLNSELTEQLFHTAHAVALDLAAINVQRGRDHAIPPYVKWREFCNMSTVETFDDLQGEISDAGVREKLKELYGTPLNIDVWVGGILEDQVEGGKVGPLFRCLLLEQFQRLRAGDRFWYENPSVFTPQQLEQIKQTSFARILCDNGDNIDTVAENVFLLPELQGGLMACEDIPGIDFTPWIDCETCSNEVDDRNV</sequence>
<dbReference type="Proteomes" id="UP000653454">
    <property type="component" value="Unassembled WGS sequence"/>
</dbReference>
<feature type="signal peptide" evidence="24">
    <location>
        <begin position="1"/>
        <end position="18"/>
    </location>
</feature>
<dbReference type="SUPFAM" id="SSF52058">
    <property type="entry name" value="L domain-like"/>
    <property type="match status" value="1"/>
</dbReference>
<dbReference type="InterPro" id="IPR013783">
    <property type="entry name" value="Ig-like_fold"/>
</dbReference>
<evidence type="ECO:0000256" key="13">
    <source>
        <dbReference type="ARBA" id="ARBA00023004"/>
    </source>
</evidence>
<keyword evidence="13 23" id="KW-0408">Iron</keyword>
<dbReference type="InterPro" id="IPR019791">
    <property type="entry name" value="Haem_peroxidase_animal"/>
</dbReference>
<keyword evidence="7 23" id="KW-0349">Heme</keyword>
<reference evidence="26" key="1">
    <citation type="submission" date="2020-11" db="EMBL/GenBank/DDBJ databases">
        <authorList>
            <person name="Whiteford S."/>
        </authorList>
    </citation>
    <scope>NUCLEOTIDE SEQUENCE</scope>
</reference>
<keyword evidence="27" id="KW-1185">Reference proteome</keyword>
<dbReference type="CDD" id="cd09826">
    <property type="entry name" value="peroxidasin_like"/>
    <property type="match status" value="1"/>
</dbReference>
<dbReference type="SUPFAM" id="SSF48113">
    <property type="entry name" value="Heme-dependent peroxidases"/>
    <property type="match status" value="1"/>
</dbReference>
<evidence type="ECO:0000256" key="2">
    <source>
        <dbReference type="ARBA" id="ARBA00004613"/>
    </source>
</evidence>
<proteinExistence type="inferred from homology"/>
<dbReference type="InterPro" id="IPR007110">
    <property type="entry name" value="Ig-like_dom"/>
</dbReference>
<dbReference type="GO" id="GO:0020037">
    <property type="term" value="F:heme binding"/>
    <property type="evidence" value="ECO:0007669"/>
    <property type="project" value="InterPro"/>
</dbReference>
<comment type="catalytic activity">
    <reaction evidence="18">
        <text>L-lysyl-[collagen] + L-methionyl-[collagen] + H2O2 = [collagen]-L-lysyl-N-S-L-methionyl-[collagen] + 2 H2O + H(+)</text>
        <dbReference type="Rhea" id="RHEA:66020"/>
        <dbReference type="Rhea" id="RHEA-COMP:12751"/>
        <dbReference type="Rhea" id="RHEA-COMP:16949"/>
        <dbReference type="Rhea" id="RHEA-COMP:16951"/>
        <dbReference type="ChEBI" id="CHEBI:15377"/>
        <dbReference type="ChEBI" id="CHEBI:15378"/>
        <dbReference type="ChEBI" id="CHEBI:16044"/>
        <dbReference type="ChEBI" id="CHEBI:16240"/>
        <dbReference type="ChEBI" id="CHEBI:29969"/>
        <dbReference type="ChEBI" id="CHEBI:166867"/>
    </reaction>
    <physiologicalReaction direction="left-to-right" evidence="18">
        <dbReference type="Rhea" id="RHEA:66021"/>
    </physiologicalReaction>
</comment>
<dbReference type="InterPro" id="IPR003591">
    <property type="entry name" value="Leu-rich_rpt_typical-subtyp"/>
</dbReference>
<dbReference type="InterPro" id="IPR032675">
    <property type="entry name" value="LRR_dom_sf"/>
</dbReference>
<dbReference type="FunFam" id="2.60.40.10:FF:000107">
    <property type="entry name" value="Myosin, light chain kinase a"/>
    <property type="match status" value="1"/>
</dbReference>
<feature type="domain" description="Ig-like" evidence="25">
    <location>
        <begin position="228"/>
        <end position="318"/>
    </location>
</feature>
<keyword evidence="16" id="KW-0393">Immunoglobulin domain</keyword>
<evidence type="ECO:0000256" key="6">
    <source>
        <dbReference type="ARBA" id="ARBA00022614"/>
    </source>
</evidence>
<evidence type="ECO:0000313" key="26">
    <source>
        <dbReference type="EMBL" id="CAG9138088.1"/>
    </source>
</evidence>
<dbReference type="GO" id="GO:0004601">
    <property type="term" value="F:peroxidase activity"/>
    <property type="evidence" value="ECO:0007669"/>
    <property type="project" value="UniProtKB-KW"/>
</dbReference>
<keyword evidence="4" id="KW-0964">Secreted</keyword>
<evidence type="ECO:0000256" key="17">
    <source>
        <dbReference type="ARBA" id="ARBA00047544"/>
    </source>
</evidence>
<dbReference type="InterPro" id="IPR013098">
    <property type="entry name" value="Ig_I-set"/>
</dbReference>
<dbReference type="SMART" id="SM00369">
    <property type="entry name" value="LRR_TYP"/>
    <property type="match status" value="5"/>
</dbReference>
<dbReference type="PROSITE" id="PS50292">
    <property type="entry name" value="PEROXIDASE_3"/>
    <property type="match status" value="1"/>
</dbReference>
<dbReference type="SMART" id="SM00409">
    <property type="entry name" value="IG"/>
    <property type="match status" value="4"/>
</dbReference>
<comment type="cofactor">
    <cofactor evidence="1">
        <name>heme b</name>
        <dbReference type="ChEBI" id="CHEBI:60344"/>
    </cofactor>
</comment>
<comment type="subcellular location">
    <subcellularLocation>
        <location evidence="2">Secreted</location>
    </subcellularLocation>
</comment>
<dbReference type="EMBL" id="CAJHNJ030000492">
    <property type="protein sequence ID" value="CAG9138088.1"/>
    <property type="molecule type" value="Genomic_DNA"/>
</dbReference>
<comment type="caution">
    <text evidence="26">The sequence shown here is derived from an EMBL/GenBank/DDBJ whole genome shotgun (WGS) entry which is preliminary data.</text>
</comment>
<feature type="chain" id="PRO_5035915731" evidence="24">
    <location>
        <begin position="19"/>
        <end position="1314"/>
    </location>
</feature>
<dbReference type="PROSITE" id="PS51450">
    <property type="entry name" value="LRR"/>
    <property type="match status" value="1"/>
</dbReference>
<evidence type="ECO:0000256" key="14">
    <source>
        <dbReference type="ARBA" id="ARBA00023157"/>
    </source>
</evidence>
<dbReference type="InterPro" id="IPR003598">
    <property type="entry name" value="Ig_sub2"/>
</dbReference>
<evidence type="ECO:0000256" key="1">
    <source>
        <dbReference type="ARBA" id="ARBA00001970"/>
    </source>
</evidence>
<dbReference type="CDD" id="cd00096">
    <property type="entry name" value="Ig"/>
    <property type="match status" value="1"/>
</dbReference>
<dbReference type="Pfam" id="PF13855">
    <property type="entry name" value="LRR_8"/>
    <property type="match status" value="1"/>
</dbReference>
<evidence type="ECO:0000256" key="5">
    <source>
        <dbReference type="ARBA" id="ARBA00022559"/>
    </source>
</evidence>
<dbReference type="InterPro" id="IPR003599">
    <property type="entry name" value="Ig_sub"/>
</dbReference>
<dbReference type="FunFam" id="1.10.640.10:FF:000001">
    <property type="entry name" value="Peroxidasin homolog"/>
    <property type="match status" value="1"/>
</dbReference>
<feature type="domain" description="Ig-like" evidence="25">
    <location>
        <begin position="413"/>
        <end position="499"/>
    </location>
</feature>
<dbReference type="FunFam" id="2.60.40.10:FF:000299">
    <property type="entry name" value="protogenin isoform X2"/>
    <property type="match status" value="1"/>
</dbReference>
<dbReference type="InterPro" id="IPR010255">
    <property type="entry name" value="Haem_peroxidase_sf"/>
</dbReference>
<name>A0A8S4GGS8_PLUXY</name>
<dbReference type="PRINTS" id="PR00457">
    <property type="entry name" value="ANPEROXIDASE"/>
</dbReference>
<dbReference type="InterPro" id="IPR001611">
    <property type="entry name" value="Leu-rich_rpt"/>
</dbReference>
<dbReference type="InterPro" id="IPR000483">
    <property type="entry name" value="Cys-rich_flank_reg_C"/>
</dbReference>
<dbReference type="PANTHER" id="PTHR11475">
    <property type="entry name" value="OXIDASE/PEROXIDASE"/>
    <property type="match status" value="1"/>
</dbReference>
<evidence type="ECO:0000256" key="24">
    <source>
        <dbReference type="SAM" id="SignalP"/>
    </source>
</evidence>
<evidence type="ECO:0000256" key="9">
    <source>
        <dbReference type="ARBA" id="ARBA00022729"/>
    </source>
</evidence>
<evidence type="ECO:0000256" key="22">
    <source>
        <dbReference type="ARBA" id="ARBA00061342"/>
    </source>
</evidence>
<dbReference type="GO" id="GO:0006979">
    <property type="term" value="P:response to oxidative stress"/>
    <property type="evidence" value="ECO:0007669"/>
    <property type="project" value="InterPro"/>
</dbReference>
<evidence type="ECO:0000256" key="11">
    <source>
        <dbReference type="ARBA" id="ARBA00022837"/>
    </source>
</evidence>
<evidence type="ECO:0000256" key="19">
    <source>
        <dbReference type="ARBA" id="ARBA00048396"/>
    </source>
</evidence>
<dbReference type="PANTHER" id="PTHR11475:SF58">
    <property type="entry name" value="PEROXIDASIN"/>
    <property type="match status" value="1"/>
</dbReference>
<dbReference type="InterPro" id="IPR036179">
    <property type="entry name" value="Ig-like_dom_sf"/>
</dbReference>
<keyword evidence="8 23" id="KW-0479">Metal-binding</keyword>
<organism evidence="26 27">
    <name type="scientific">Plutella xylostella</name>
    <name type="common">Diamondback moth</name>
    <name type="synonym">Plutella maculipennis</name>
    <dbReference type="NCBI Taxonomy" id="51655"/>
    <lineage>
        <taxon>Eukaryota</taxon>
        <taxon>Metazoa</taxon>
        <taxon>Ecdysozoa</taxon>
        <taxon>Arthropoda</taxon>
        <taxon>Hexapoda</taxon>
        <taxon>Insecta</taxon>
        <taxon>Pterygota</taxon>
        <taxon>Neoptera</taxon>
        <taxon>Endopterygota</taxon>
        <taxon>Lepidoptera</taxon>
        <taxon>Glossata</taxon>
        <taxon>Ditrysia</taxon>
        <taxon>Yponomeutoidea</taxon>
        <taxon>Plutellidae</taxon>
        <taxon>Plutella</taxon>
    </lineage>
</organism>
<dbReference type="SMART" id="SM00082">
    <property type="entry name" value="LRRCT"/>
    <property type="match status" value="1"/>
</dbReference>
<dbReference type="Pfam" id="PF07679">
    <property type="entry name" value="I-set"/>
    <property type="match status" value="4"/>
</dbReference>
<evidence type="ECO:0000313" key="27">
    <source>
        <dbReference type="Proteomes" id="UP000653454"/>
    </source>
</evidence>
<comment type="catalytic activity">
    <reaction evidence="19">
        <text>L-lysyl-[collagen] + L-methionyl-[collagen] + hypobromite = [collagen]-L-lysyl-N-S-L-methionyl-[collagen] + bromide + H2O + H(+)</text>
        <dbReference type="Rhea" id="RHEA:66024"/>
        <dbReference type="Rhea" id="RHEA-COMP:12751"/>
        <dbReference type="Rhea" id="RHEA-COMP:16949"/>
        <dbReference type="Rhea" id="RHEA-COMP:16951"/>
        <dbReference type="ChEBI" id="CHEBI:15377"/>
        <dbReference type="ChEBI" id="CHEBI:15378"/>
        <dbReference type="ChEBI" id="CHEBI:15858"/>
        <dbReference type="ChEBI" id="CHEBI:16044"/>
        <dbReference type="ChEBI" id="CHEBI:29250"/>
        <dbReference type="ChEBI" id="CHEBI:29969"/>
        <dbReference type="ChEBI" id="CHEBI:166867"/>
    </reaction>
    <physiologicalReaction direction="left-to-right" evidence="19">
        <dbReference type="Rhea" id="RHEA:66025"/>
    </physiologicalReaction>
</comment>
<evidence type="ECO:0000256" key="21">
    <source>
        <dbReference type="ARBA" id="ARBA00049501"/>
    </source>
</evidence>
<evidence type="ECO:0000256" key="12">
    <source>
        <dbReference type="ARBA" id="ARBA00023002"/>
    </source>
</evidence>
<evidence type="ECO:0000256" key="16">
    <source>
        <dbReference type="ARBA" id="ARBA00023319"/>
    </source>
</evidence>
<evidence type="ECO:0000256" key="4">
    <source>
        <dbReference type="ARBA" id="ARBA00022525"/>
    </source>
</evidence>
<keyword evidence="5" id="KW-0575">Peroxidase</keyword>
<keyword evidence="10" id="KW-0677">Repeat</keyword>
<evidence type="ECO:0000256" key="23">
    <source>
        <dbReference type="PIRSR" id="PIRSR619791-2"/>
    </source>
</evidence>
<dbReference type="FunFam" id="2.60.40.10:FF:001223">
    <property type="entry name" value="Sidekick cell adhesion molecule 1"/>
    <property type="match status" value="1"/>
</dbReference>
<feature type="binding site" description="axial binding residue" evidence="23">
    <location>
        <position position="1061"/>
    </location>
    <ligand>
        <name>heme b</name>
        <dbReference type="ChEBI" id="CHEBI:60344"/>
    </ligand>
    <ligandPart>
        <name>Fe</name>
        <dbReference type="ChEBI" id="CHEBI:18248"/>
    </ligandPart>
</feature>
<keyword evidence="9 24" id="KW-0732">Signal</keyword>
<dbReference type="GO" id="GO:0005615">
    <property type="term" value="C:extracellular space"/>
    <property type="evidence" value="ECO:0007669"/>
    <property type="project" value="TreeGrafter"/>
</dbReference>
<evidence type="ECO:0000256" key="7">
    <source>
        <dbReference type="ARBA" id="ARBA00022617"/>
    </source>
</evidence>
<evidence type="ECO:0000259" key="25">
    <source>
        <dbReference type="PROSITE" id="PS50835"/>
    </source>
</evidence>
<evidence type="ECO:0000256" key="10">
    <source>
        <dbReference type="ARBA" id="ARBA00022737"/>
    </source>
</evidence>
<evidence type="ECO:0000256" key="20">
    <source>
        <dbReference type="ARBA" id="ARBA00048887"/>
    </source>
</evidence>
<feature type="domain" description="Ig-like" evidence="25">
    <location>
        <begin position="508"/>
        <end position="599"/>
    </location>
</feature>
<keyword evidence="6" id="KW-0433">Leucine-rich repeat</keyword>
<dbReference type="InterPro" id="IPR037120">
    <property type="entry name" value="Haem_peroxidase_sf_animal"/>
</dbReference>